<gene>
    <name evidence="1" type="ORF">ABB07_22395</name>
</gene>
<dbReference type="EMBL" id="CP011497">
    <property type="protein sequence ID" value="AKJ12677.1"/>
    <property type="molecule type" value="Genomic_DNA"/>
</dbReference>
<evidence type="ECO:0000313" key="1">
    <source>
        <dbReference type="EMBL" id="AKJ12677.1"/>
    </source>
</evidence>
<organism evidence="1 2">
    <name type="scientific">Streptomyces incarnatus</name>
    <dbReference type="NCBI Taxonomy" id="665007"/>
    <lineage>
        <taxon>Bacteria</taxon>
        <taxon>Bacillati</taxon>
        <taxon>Actinomycetota</taxon>
        <taxon>Actinomycetes</taxon>
        <taxon>Kitasatosporales</taxon>
        <taxon>Streptomycetaceae</taxon>
        <taxon>Streptomyces</taxon>
    </lineage>
</organism>
<proteinExistence type="predicted"/>
<dbReference type="Proteomes" id="UP000035366">
    <property type="component" value="Chromosome"/>
</dbReference>
<accession>A0ABN4GL05</accession>
<sequence length="200" mass="21403">MRLTMLRLSTVQRLVLLAASTTVITGGVLSHGSAFAAPQWQKITDSSGISVRLPGRPHVEKYSEGGVNSRDYVVKTGYGALGFVVLDGPGKAPDRPWDLKTDLKAAVEGYNSSDTGARLRSTDVHEGTTGGDHCLEAKLVGVDRVGHIRLVDHGRQELTIMTVGHGDQRRAVDRDYRQVLDSVKAPGHGTRHAEGAAVST</sequence>
<protein>
    <submittedName>
        <fullName evidence="1">Uncharacterized protein</fullName>
    </submittedName>
</protein>
<name>A0ABN4GL05_9ACTN</name>
<reference evidence="1 2" key="1">
    <citation type="journal article" date="2015" name="ISME J.">
        <title>Draft Genome Sequence of Streptomyces incarnatus NRRL8089, which Produces the Nucleoside Antibiotic Sinefungin.</title>
        <authorList>
            <person name="Oshima K."/>
            <person name="Hattori M."/>
            <person name="Shimizu H."/>
            <person name="Fukuda K."/>
            <person name="Nemoto M."/>
            <person name="Inagaki K."/>
            <person name="Tamura T."/>
        </authorList>
    </citation>
    <scope>NUCLEOTIDE SEQUENCE [LARGE SCALE GENOMIC DNA]</scope>
    <source>
        <strain evidence="1 2">NRRL 8089</strain>
    </source>
</reference>
<evidence type="ECO:0000313" key="2">
    <source>
        <dbReference type="Proteomes" id="UP000035366"/>
    </source>
</evidence>
<keyword evidence="2" id="KW-1185">Reference proteome</keyword>